<dbReference type="InterPro" id="IPR023151">
    <property type="entry name" value="PEP_util_CS"/>
</dbReference>
<dbReference type="Gene3D" id="3.20.20.60">
    <property type="entry name" value="Phosphoenolpyruvate-binding domains"/>
    <property type="match status" value="1"/>
</dbReference>
<dbReference type="GO" id="GO:0008965">
    <property type="term" value="F:phosphoenolpyruvate-protein phosphotransferase activity"/>
    <property type="evidence" value="ECO:0007669"/>
    <property type="project" value="UniProtKB-EC"/>
</dbReference>
<dbReference type="PROSITE" id="PS00742">
    <property type="entry name" value="PEP_ENZYMES_2"/>
    <property type="match status" value="1"/>
</dbReference>
<comment type="catalytic activity">
    <reaction evidence="1 16">
        <text>L-histidyl-[protein] + phosphoenolpyruvate = N(pros)-phospho-L-histidyl-[protein] + pyruvate</text>
        <dbReference type="Rhea" id="RHEA:23880"/>
        <dbReference type="Rhea" id="RHEA-COMP:9745"/>
        <dbReference type="Rhea" id="RHEA-COMP:9746"/>
        <dbReference type="ChEBI" id="CHEBI:15361"/>
        <dbReference type="ChEBI" id="CHEBI:29979"/>
        <dbReference type="ChEBI" id="CHEBI:58702"/>
        <dbReference type="ChEBI" id="CHEBI:64837"/>
        <dbReference type="EC" id="2.7.3.9"/>
    </reaction>
</comment>
<feature type="binding site" evidence="18">
    <location>
        <begin position="464"/>
        <end position="465"/>
    </location>
    <ligand>
        <name>phosphoenolpyruvate</name>
        <dbReference type="ChEBI" id="CHEBI:58702"/>
    </ligand>
</feature>
<evidence type="ECO:0000256" key="15">
    <source>
        <dbReference type="ARBA" id="ARBA00033235"/>
    </source>
</evidence>
<dbReference type="Pfam" id="PF02896">
    <property type="entry name" value="PEP-utilizers_C"/>
    <property type="match status" value="1"/>
</dbReference>
<dbReference type="InterPro" id="IPR000121">
    <property type="entry name" value="PEP_util_C"/>
</dbReference>
<dbReference type="InterPro" id="IPR036637">
    <property type="entry name" value="Phosphohistidine_dom_sf"/>
</dbReference>
<accession>A0A975BQS7</accession>
<comment type="function">
    <text evidence="16">General (non sugar-specific) component of the phosphoenolpyruvate-dependent sugar phosphotransferase system (sugar PTS). This major carbohydrate active-transport system catalyzes the phosphorylation of incoming sugar substrates concomitantly with their translocation across the cell membrane. Enzyme I transfers the phosphoryl group from phosphoenolpyruvate (PEP) to the phosphoryl carrier protein (HPr).</text>
</comment>
<dbReference type="PANTHER" id="PTHR46244">
    <property type="entry name" value="PHOSPHOENOLPYRUVATE-PROTEIN PHOSPHOTRANSFERASE"/>
    <property type="match status" value="1"/>
</dbReference>
<organism evidence="23 24">
    <name type="scientific">Desulfonema magnum</name>
    <dbReference type="NCBI Taxonomy" id="45655"/>
    <lineage>
        <taxon>Bacteria</taxon>
        <taxon>Pseudomonadati</taxon>
        <taxon>Thermodesulfobacteriota</taxon>
        <taxon>Desulfobacteria</taxon>
        <taxon>Desulfobacterales</taxon>
        <taxon>Desulfococcaceae</taxon>
        <taxon>Desulfonema</taxon>
    </lineage>
</organism>
<keyword evidence="24" id="KW-1185">Reference proteome</keyword>
<dbReference type="EC" id="2.7.3.9" evidence="5 16"/>
<evidence type="ECO:0000259" key="20">
    <source>
        <dbReference type="Pfam" id="PF00391"/>
    </source>
</evidence>
<dbReference type="SUPFAM" id="SSF52009">
    <property type="entry name" value="Phosphohistidine domain"/>
    <property type="match status" value="1"/>
</dbReference>
<feature type="binding site" evidence="18">
    <location>
        <position position="341"/>
    </location>
    <ligand>
        <name>phosphoenolpyruvate</name>
        <dbReference type="ChEBI" id="CHEBI:58702"/>
    </ligand>
</feature>
<evidence type="ECO:0000256" key="14">
    <source>
        <dbReference type="ARBA" id="ARBA00022842"/>
    </source>
</evidence>
<comment type="subcellular location">
    <subcellularLocation>
        <location evidence="3 16">Cytoplasm</location>
    </subcellularLocation>
</comment>
<evidence type="ECO:0000256" key="2">
    <source>
        <dbReference type="ARBA" id="ARBA00001946"/>
    </source>
</evidence>
<dbReference type="PRINTS" id="PR01736">
    <property type="entry name" value="PHPHTRNFRASE"/>
</dbReference>
<dbReference type="KEGG" id="dmm:dnm_054160"/>
<dbReference type="Gene3D" id="1.10.274.10">
    <property type="entry name" value="PtsI, HPr-binding domain"/>
    <property type="match status" value="1"/>
</dbReference>
<feature type="binding site" evidence="18">
    <location>
        <position position="475"/>
    </location>
    <ligand>
        <name>phosphoenolpyruvate</name>
        <dbReference type="ChEBI" id="CHEBI:58702"/>
    </ligand>
</feature>
<evidence type="ECO:0000256" key="7">
    <source>
        <dbReference type="ARBA" id="ARBA00022448"/>
    </source>
</evidence>
<dbReference type="PANTHER" id="PTHR46244:SF6">
    <property type="entry name" value="PHOSPHOENOLPYRUVATE-PROTEIN PHOSPHOTRANSFERASE"/>
    <property type="match status" value="1"/>
</dbReference>
<evidence type="ECO:0000256" key="4">
    <source>
        <dbReference type="ARBA" id="ARBA00007837"/>
    </source>
</evidence>
<dbReference type="GO" id="GO:0046872">
    <property type="term" value="F:metal ion binding"/>
    <property type="evidence" value="ECO:0007669"/>
    <property type="project" value="UniProtKB-KW"/>
</dbReference>
<evidence type="ECO:0000256" key="18">
    <source>
        <dbReference type="PIRSR" id="PIRSR000732-2"/>
    </source>
</evidence>
<proteinExistence type="inferred from homology"/>
<keyword evidence="10 16" id="KW-0808">Transferase</keyword>
<dbReference type="Gene3D" id="3.50.30.10">
    <property type="entry name" value="Phosphohistidine domain"/>
    <property type="match status" value="1"/>
</dbReference>
<evidence type="ECO:0000256" key="9">
    <source>
        <dbReference type="ARBA" id="ARBA00022597"/>
    </source>
</evidence>
<evidence type="ECO:0000256" key="11">
    <source>
        <dbReference type="ARBA" id="ARBA00022683"/>
    </source>
</evidence>
<reference evidence="23" key="1">
    <citation type="journal article" date="2021" name="Microb. Physiol.">
        <title>Proteogenomic Insights into the Physiology of Marine, Sulfate-Reducing, Filamentous Desulfonema limicola and Desulfonema magnum.</title>
        <authorList>
            <person name="Schnaars V."/>
            <person name="Wohlbrand L."/>
            <person name="Scheve S."/>
            <person name="Hinrichs C."/>
            <person name="Reinhardt R."/>
            <person name="Rabus R."/>
        </authorList>
    </citation>
    <scope>NUCLEOTIDE SEQUENCE</scope>
    <source>
        <strain evidence="23">4be13</strain>
    </source>
</reference>
<evidence type="ECO:0000256" key="13">
    <source>
        <dbReference type="ARBA" id="ARBA00022777"/>
    </source>
</evidence>
<keyword evidence="9 16" id="KW-0762">Sugar transport</keyword>
<dbReference type="Pfam" id="PF00391">
    <property type="entry name" value="PEP-utilizers"/>
    <property type="match status" value="1"/>
</dbReference>
<keyword evidence="8 16" id="KW-0963">Cytoplasm</keyword>
<keyword evidence="14 16" id="KW-0460">Magnesium</keyword>
<dbReference type="InterPro" id="IPR015813">
    <property type="entry name" value="Pyrv/PenolPyrv_kinase-like_dom"/>
</dbReference>
<evidence type="ECO:0000313" key="24">
    <source>
        <dbReference type="Proteomes" id="UP000663722"/>
    </source>
</evidence>
<name>A0A975BQS7_9BACT</name>
<comment type="similarity">
    <text evidence="4 16">Belongs to the PEP-utilizing enzyme family.</text>
</comment>
<evidence type="ECO:0000256" key="16">
    <source>
        <dbReference type="PIRNR" id="PIRNR000732"/>
    </source>
</evidence>
<feature type="domain" description="PEP-utilising enzyme C-terminal" evidence="21">
    <location>
        <begin position="260"/>
        <end position="551"/>
    </location>
</feature>
<dbReference type="GO" id="GO:0016301">
    <property type="term" value="F:kinase activity"/>
    <property type="evidence" value="ECO:0007669"/>
    <property type="project" value="UniProtKB-KW"/>
</dbReference>
<dbReference type="InterPro" id="IPR040442">
    <property type="entry name" value="Pyrv_kinase-like_dom_sf"/>
</dbReference>
<keyword evidence="13 16" id="KW-0418">Kinase</keyword>
<dbReference type="SUPFAM" id="SSF47831">
    <property type="entry name" value="Enzyme I of the PEP:sugar phosphotransferase system HPr-binding (sub)domain"/>
    <property type="match status" value="1"/>
</dbReference>
<dbReference type="Pfam" id="PF05524">
    <property type="entry name" value="PEP-utilisers_N"/>
    <property type="match status" value="1"/>
</dbReference>
<feature type="domain" description="PEP-utilising enzyme mobile" evidence="20">
    <location>
        <begin position="162"/>
        <end position="234"/>
    </location>
</feature>
<dbReference type="PIRSF" id="PIRSF000732">
    <property type="entry name" value="PTS_enzyme_I"/>
    <property type="match status" value="1"/>
</dbReference>
<dbReference type="GO" id="GO:0005737">
    <property type="term" value="C:cytoplasm"/>
    <property type="evidence" value="ECO:0007669"/>
    <property type="project" value="UniProtKB-SubCell"/>
</dbReference>
<evidence type="ECO:0000313" key="23">
    <source>
        <dbReference type="EMBL" id="QTA89365.1"/>
    </source>
</evidence>
<evidence type="ECO:0000256" key="12">
    <source>
        <dbReference type="ARBA" id="ARBA00022723"/>
    </source>
</evidence>
<evidence type="ECO:0000256" key="6">
    <source>
        <dbReference type="ARBA" id="ARBA00016544"/>
    </source>
</evidence>
<evidence type="ECO:0000259" key="21">
    <source>
        <dbReference type="Pfam" id="PF02896"/>
    </source>
</evidence>
<evidence type="ECO:0000256" key="8">
    <source>
        <dbReference type="ARBA" id="ARBA00022490"/>
    </source>
</evidence>
<dbReference type="InterPro" id="IPR006318">
    <property type="entry name" value="PTS_EI-like"/>
</dbReference>
<evidence type="ECO:0000256" key="10">
    <source>
        <dbReference type="ARBA" id="ARBA00022679"/>
    </source>
</evidence>
<evidence type="ECO:0000256" key="1">
    <source>
        <dbReference type="ARBA" id="ARBA00000683"/>
    </source>
</evidence>
<dbReference type="RefSeq" id="WP_207678017.1">
    <property type="nucleotide sequence ID" value="NZ_CP061800.1"/>
</dbReference>
<evidence type="ECO:0000256" key="17">
    <source>
        <dbReference type="PIRSR" id="PIRSR000732-1"/>
    </source>
</evidence>
<dbReference type="InterPro" id="IPR024692">
    <property type="entry name" value="PTS_EI"/>
</dbReference>
<feature type="active site" description="Tele-phosphohistidine intermediate" evidence="17">
    <location>
        <position position="198"/>
    </location>
</feature>
<dbReference type="EMBL" id="CP061800">
    <property type="protein sequence ID" value="QTA89365.1"/>
    <property type="molecule type" value="Genomic_DNA"/>
</dbReference>
<dbReference type="InterPro" id="IPR008279">
    <property type="entry name" value="PEP-util_enz_mobile_dom"/>
</dbReference>
<feature type="active site" description="Proton donor" evidence="17">
    <location>
        <position position="512"/>
    </location>
</feature>
<keyword evidence="12 16" id="KW-0479">Metal-binding</keyword>
<feature type="binding site" evidence="18">
    <location>
        <position position="305"/>
    </location>
    <ligand>
        <name>phosphoenolpyruvate</name>
        <dbReference type="ChEBI" id="CHEBI:58702"/>
    </ligand>
</feature>
<evidence type="ECO:0000256" key="5">
    <source>
        <dbReference type="ARBA" id="ARBA00012232"/>
    </source>
</evidence>
<keyword evidence="7 16" id="KW-0813">Transport</keyword>
<feature type="binding site" evidence="19">
    <location>
        <position position="441"/>
    </location>
    <ligand>
        <name>Mg(2+)</name>
        <dbReference type="ChEBI" id="CHEBI:18420"/>
    </ligand>
</feature>
<evidence type="ECO:0000256" key="19">
    <source>
        <dbReference type="PIRSR" id="PIRSR000732-3"/>
    </source>
</evidence>
<gene>
    <name evidence="23" type="primary">ptsP</name>
    <name evidence="23" type="ORF">dnm_054160</name>
</gene>
<evidence type="ECO:0000259" key="22">
    <source>
        <dbReference type="Pfam" id="PF05524"/>
    </source>
</evidence>
<protein>
    <recommendedName>
        <fullName evidence="6 16">Phosphoenolpyruvate-protein phosphotransferase</fullName>
        <ecNumber evidence="5 16">2.7.3.9</ecNumber>
    </recommendedName>
    <alternativeName>
        <fullName evidence="15 16">Phosphotransferase system, enzyme I</fullName>
    </alternativeName>
</protein>
<dbReference type="InterPro" id="IPR050499">
    <property type="entry name" value="PEP-utilizing_PTS_enzyme"/>
</dbReference>
<dbReference type="NCBIfam" id="TIGR01417">
    <property type="entry name" value="PTS_I_fam"/>
    <property type="match status" value="1"/>
</dbReference>
<feature type="binding site" evidence="19">
    <location>
        <position position="465"/>
    </location>
    <ligand>
        <name>Mg(2+)</name>
        <dbReference type="ChEBI" id="CHEBI:18420"/>
    </ligand>
</feature>
<feature type="domain" description="Phosphotransferase system enzyme I N-terminal" evidence="22">
    <location>
        <begin position="12"/>
        <end position="135"/>
    </location>
</feature>
<evidence type="ECO:0000256" key="3">
    <source>
        <dbReference type="ARBA" id="ARBA00004496"/>
    </source>
</evidence>
<dbReference type="AlphaFoldDB" id="A0A975BQS7"/>
<sequence>MSDTDPREIVLKGIGASPGICIGKAYLVDKEGVDVVKKYFVPKENLLNEKNRFKTAVKKARDNLHKVIEDTPEELRDHANILKTHVALLRDKMLYGKIIEIIEKEEVNAEWALRKVSADLQATFRKMADTYFRERATDIGQVSDLIMQNLMGTDHENIKDIDKRVILVAEDLSPAETSQIQLEKIMGFVTDRGGVTSHTGIIARTLEIPALLGIDRATSIIRNDDLIIVDGSTGELIIHPSEQTLVRFVKRRIEYEAHKAKIARGNHLPAKTSDGAVIHIMGNIELPEEVVSVKNYGGDGIGLYRTEFQYLSRSDFPSEDELSDKYRDVIEVMAPNPVTIRTLDINGDKAISRHPDSLEPNPALGLRGIRYCLKKPDVFRIQLRAILRAAAGFDNVRILFPMVSGEEEILEAKVILNEVADSLEKEGFNLSRNIKIGVMIEVPSAVIMADTISKEVDFLSIGTNDLIQYTLAIDRGNKEVAHLYQPLHPAIIRMLKRVSDAARENDVKVFMCGQMAGDPVYLPILLGLGIRELSMSPLGIPTIKHVIRQLKFEDTERFAESVLRQTTAEAIMKLLKDTYGDILFQKNNIQATDQQPQ</sequence>
<dbReference type="GO" id="GO:0009401">
    <property type="term" value="P:phosphoenolpyruvate-dependent sugar phosphotransferase system"/>
    <property type="evidence" value="ECO:0007669"/>
    <property type="project" value="UniProtKB-KW"/>
</dbReference>
<dbReference type="InterPro" id="IPR036618">
    <property type="entry name" value="PtsI_HPr-bd_sf"/>
</dbReference>
<comment type="cofactor">
    <cofactor evidence="2 16 19">
        <name>Mg(2+)</name>
        <dbReference type="ChEBI" id="CHEBI:18420"/>
    </cofactor>
</comment>
<dbReference type="InterPro" id="IPR008731">
    <property type="entry name" value="PTS_EIN"/>
</dbReference>
<dbReference type="Proteomes" id="UP000663722">
    <property type="component" value="Chromosome"/>
</dbReference>
<dbReference type="SUPFAM" id="SSF51621">
    <property type="entry name" value="Phosphoenolpyruvate/pyruvate domain"/>
    <property type="match status" value="1"/>
</dbReference>
<keyword evidence="11 16" id="KW-0598">Phosphotransferase system</keyword>